<evidence type="ECO:0000256" key="1">
    <source>
        <dbReference type="SAM" id="Phobius"/>
    </source>
</evidence>
<dbReference type="InterPro" id="IPR025668">
    <property type="entry name" value="Tnp_DDE_dom"/>
</dbReference>
<feature type="domain" description="Transposase DDE" evidence="2">
    <location>
        <begin position="36"/>
        <end position="135"/>
    </location>
</feature>
<keyword evidence="1" id="KW-1133">Transmembrane helix</keyword>
<protein>
    <recommendedName>
        <fullName evidence="2">Transposase DDE domain-containing protein</fullName>
    </recommendedName>
</protein>
<dbReference type="EMBL" id="QYAZ01000001">
    <property type="protein sequence ID" value="KAB8124545.1"/>
    <property type="molecule type" value="Genomic_DNA"/>
</dbReference>
<dbReference type="Proteomes" id="UP000427842">
    <property type="component" value="Unassembled WGS sequence"/>
</dbReference>
<proteinExistence type="predicted"/>
<evidence type="ECO:0000313" key="4">
    <source>
        <dbReference type="Proteomes" id="UP000427842"/>
    </source>
</evidence>
<comment type="caution">
    <text evidence="3">The sequence shown here is derived from an EMBL/GenBank/DDBJ whole genome shotgun (WGS) entry which is preliminary data.</text>
</comment>
<keyword evidence="4" id="KW-1185">Reference proteome</keyword>
<gene>
    <name evidence="3" type="ORF">D3W54_10605</name>
</gene>
<keyword evidence="1" id="KW-0472">Membrane</keyword>
<evidence type="ECO:0000259" key="2">
    <source>
        <dbReference type="Pfam" id="PF13751"/>
    </source>
</evidence>
<organism evidence="3 4">
    <name type="scientific">Komagataeibacter medellinensis</name>
    <dbReference type="NCBI Taxonomy" id="1177712"/>
    <lineage>
        <taxon>Bacteria</taxon>
        <taxon>Pseudomonadati</taxon>
        <taxon>Pseudomonadota</taxon>
        <taxon>Alphaproteobacteria</taxon>
        <taxon>Acetobacterales</taxon>
        <taxon>Acetobacteraceae</taxon>
        <taxon>Komagataeibacter</taxon>
    </lineage>
</organism>
<keyword evidence="1" id="KW-0812">Transmembrane</keyword>
<sequence length="149" mass="17347">MCLPVLINEARHALKQRKILRPKGKLQRGAFQYFHARASDCHDCPLRAQCVCPSRHACVVVFDVNHPSLLRAQRKRLAWGKHENCLYERHRWHVEGVHGEAKTWYGLSRMSQRSLDNMRIQAFLTAAAINLKRLATVFILLIVYVFARF</sequence>
<reference evidence="3 4" key="1">
    <citation type="submission" date="2018-09" db="EMBL/GenBank/DDBJ databases">
        <title>Genome sequence and characterization of the bcs clusters for the production of nanocellulose from the low pH resistant strain Komagataeibacter medellinensis ID13488.</title>
        <authorList>
            <person name="Hernandez-Arriaga A.M."/>
            <person name="Del Cerro C."/>
            <person name="Urbina L."/>
            <person name="Eceiza A."/>
            <person name="Retegi A."/>
            <person name="Prieto M.A."/>
        </authorList>
    </citation>
    <scope>NUCLEOTIDE SEQUENCE [LARGE SCALE GENOMIC DNA]</scope>
    <source>
        <strain evidence="3 4">ID13488</strain>
    </source>
</reference>
<evidence type="ECO:0000313" key="3">
    <source>
        <dbReference type="EMBL" id="KAB8124545.1"/>
    </source>
</evidence>
<feature type="transmembrane region" description="Helical" evidence="1">
    <location>
        <begin position="122"/>
        <end position="147"/>
    </location>
</feature>
<dbReference type="Pfam" id="PF13751">
    <property type="entry name" value="DDE_Tnp_1_6"/>
    <property type="match status" value="1"/>
</dbReference>
<name>A0ABQ6VWJ1_9PROT</name>
<accession>A0ABQ6VWJ1</accession>